<dbReference type="CDD" id="cd09880">
    <property type="entry name" value="PIN_Smg5-6-like"/>
    <property type="match status" value="1"/>
</dbReference>
<protein>
    <submittedName>
        <fullName evidence="3">PIN domain-containing protein</fullName>
    </submittedName>
</protein>
<organism evidence="2 3">
    <name type="scientific">Setaria digitata</name>
    <dbReference type="NCBI Taxonomy" id="48799"/>
    <lineage>
        <taxon>Eukaryota</taxon>
        <taxon>Metazoa</taxon>
        <taxon>Ecdysozoa</taxon>
        <taxon>Nematoda</taxon>
        <taxon>Chromadorea</taxon>
        <taxon>Rhabditida</taxon>
        <taxon>Spirurina</taxon>
        <taxon>Spiruromorpha</taxon>
        <taxon>Filarioidea</taxon>
        <taxon>Setariidae</taxon>
        <taxon>Setaria</taxon>
    </lineage>
</organism>
<evidence type="ECO:0000313" key="2">
    <source>
        <dbReference type="Proteomes" id="UP000887581"/>
    </source>
</evidence>
<evidence type="ECO:0000313" key="3">
    <source>
        <dbReference type="WBParaSite" id="sdigi.contig176.g5691.t1"/>
    </source>
</evidence>
<dbReference type="AlphaFoldDB" id="A0A915PHK4"/>
<reference evidence="3" key="1">
    <citation type="submission" date="2022-11" db="UniProtKB">
        <authorList>
            <consortium name="WormBaseParasite"/>
        </authorList>
    </citation>
    <scope>IDENTIFICATION</scope>
</reference>
<name>A0A915PHK4_9BILA</name>
<feature type="domain" description="PIN" evidence="1">
    <location>
        <begin position="55"/>
        <end position="185"/>
    </location>
</feature>
<keyword evidence="2" id="KW-1185">Reference proteome</keyword>
<dbReference type="Proteomes" id="UP000887581">
    <property type="component" value="Unplaced"/>
</dbReference>
<dbReference type="InterPro" id="IPR052626">
    <property type="entry name" value="SWT1_Regulator"/>
</dbReference>
<dbReference type="WBParaSite" id="sdigi.contig176.g5691.t1">
    <property type="protein sequence ID" value="sdigi.contig176.g5691.t1"/>
    <property type="gene ID" value="sdigi.contig176.g5691"/>
</dbReference>
<accession>A0A915PHK4</accession>
<dbReference type="InterPro" id="IPR029060">
    <property type="entry name" value="PIN-like_dom_sf"/>
</dbReference>
<dbReference type="GO" id="GO:0005634">
    <property type="term" value="C:nucleus"/>
    <property type="evidence" value="ECO:0007669"/>
    <property type="project" value="TreeGrafter"/>
</dbReference>
<sequence>MEFLETELIVKEIRSFTQHNFWHPKLYHEDFTSLSNKGNHTKTNGPSKNPGMPLIVFDTSGLLQDTTLLPLCIEKLYHVLIPYTVLKELDGLKKTEYDKLRMKVVKTYGFLHDYSKSGCYYLHIENMFEASFGVKEFGCQNNDDIILKCVLFTTTKYTNERASVIFVTNDKSLTVKAVAHNIVTLNKNELLRLLTTAPQGSMNRPVAVGNLPQRMPFPKFSLHPPVPIRVSYQEIRNNLQPIFAHCSQHTFGPPMFAHLHEKEFFMPNNVFSTENRFQMPFWNLASTHIRHLPSRSSVEKASEMFLRQDLNNINNNFNTGTNSRREKKIMARKLYAEKNIKKEKFKERTNK</sequence>
<evidence type="ECO:0000259" key="1">
    <source>
        <dbReference type="Pfam" id="PF13638"/>
    </source>
</evidence>
<proteinExistence type="predicted"/>
<dbReference type="PANTHER" id="PTHR16161">
    <property type="entry name" value="TRANSCRIPTIONAL PROTEIN SWT1"/>
    <property type="match status" value="1"/>
</dbReference>
<dbReference type="Pfam" id="PF13638">
    <property type="entry name" value="PIN_4"/>
    <property type="match status" value="1"/>
</dbReference>
<dbReference type="SUPFAM" id="SSF88723">
    <property type="entry name" value="PIN domain-like"/>
    <property type="match status" value="1"/>
</dbReference>
<dbReference type="PANTHER" id="PTHR16161:SF0">
    <property type="entry name" value="TRANSCRIPTIONAL PROTEIN SWT1"/>
    <property type="match status" value="1"/>
</dbReference>
<dbReference type="InterPro" id="IPR002716">
    <property type="entry name" value="PIN_dom"/>
</dbReference>
<dbReference type="Gene3D" id="3.40.50.1010">
    <property type="entry name" value="5'-nuclease"/>
    <property type="match status" value="1"/>
</dbReference>